<evidence type="ECO:0000313" key="2">
    <source>
        <dbReference type="Proteomes" id="UP000653002"/>
    </source>
</evidence>
<proteinExistence type="predicted"/>
<dbReference type="Proteomes" id="UP000653002">
    <property type="component" value="Unassembled WGS sequence"/>
</dbReference>
<dbReference type="AlphaFoldDB" id="A0A8I0HAE7"/>
<reference evidence="1" key="1">
    <citation type="submission" date="2020-01" db="EMBL/GenBank/DDBJ databases">
        <authorList>
            <person name="Richard D."/>
        </authorList>
    </citation>
    <scope>NUCLEOTIDE SEQUENCE</scope>
    <source>
        <strain evidence="1">JP541</strain>
    </source>
</reference>
<evidence type="ECO:0000313" key="1">
    <source>
        <dbReference type="EMBL" id="MBD4338812.1"/>
    </source>
</evidence>
<dbReference type="EMBL" id="JAABFR010001724">
    <property type="protein sequence ID" value="MBD4338812.1"/>
    <property type="molecule type" value="Genomic_DNA"/>
</dbReference>
<protein>
    <submittedName>
        <fullName evidence="1">Uncharacterized protein</fullName>
    </submittedName>
</protein>
<accession>A0A8I0HAE7</accession>
<organism evidence="1 2">
    <name type="scientific">Xanthomonas citri pv. citri</name>
    <dbReference type="NCBI Taxonomy" id="611301"/>
    <lineage>
        <taxon>Bacteria</taxon>
        <taxon>Pseudomonadati</taxon>
        <taxon>Pseudomonadota</taxon>
        <taxon>Gammaproteobacteria</taxon>
        <taxon>Lysobacterales</taxon>
        <taxon>Lysobacteraceae</taxon>
        <taxon>Xanthomonas</taxon>
    </lineage>
</organism>
<name>A0A8I0HAE7_XANCI</name>
<sequence>MSVLRRFPGNVPVILHDPNTKRTQLAPKELFVNPSGAVKDVLCELLGQDNVKIKKGE</sequence>
<gene>
    <name evidence="1" type="ORF">GUH15_22700</name>
</gene>
<comment type="caution">
    <text evidence="1">The sequence shown here is derived from an EMBL/GenBank/DDBJ whole genome shotgun (WGS) entry which is preliminary data.</text>
</comment>